<gene>
    <name evidence="3" type="ORF">DASB73_030030</name>
</gene>
<evidence type="ECO:0000256" key="2">
    <source>
        <dbReference type="SAM" id="Phobius"/>
    </source>
</evidence>
<dbReference type="Proteomes" id="UP001362899">
    <property type="component" value="Unassembled WGS sequence"/>
</dbReference>
<accession>A0AAV5RKW5</accession>
<sequence length="144" mass="16299">MGDSSSLLAVGVVIAALTAKYFLFDKRKPSTRSNNSFQQQPAVDSHTLHSATLSNNSGSNTNDEVSISSSGNSAHTQTINRKGKSLLDQYNINIDQEAELEREIEEDKNKTDWIDDRKRREAHMLHQRQQMILKARKQLLNMDK</sequence>
<proteinExistence type="predicted"/>
<dbReference type="AlphaFoldDB" id="A0AAV5RKW5"/>
<feature type="region of interest" description="Disordered" evidence="1">
    <location>
        <begin position="28"/>
        <end position="86"/>
    </location>
</feature>
<comment type="caution">
    <text evidence="3">The sequence shown here is derived from an EMBL/GenBank/DDBJ whole genome shotgun (WGS) entry which is preliminary data.</text>
</comment>
<evidence type="ECO:0000313" key="3">
    <source>
        <dbReference type="EMBL" id="GMM52040.1"/>
    </source>
</evidence>
<reference evidence="3 4" key="1">
    <citation type="journal article" date="2023" name="Elife">
        <title>Identification of key yeast species and microbe-microbe interactions impacting larval growth of Drosophila in the wild.</title>
        <authorList>
            <person name="Mure A."/>
            <person name="Sugiura Y."/>
            <person name="Maeda R."/>
            <person name="Honda K."/>
            <person name="Sakurai N."/>
            <person name="Takahashi Y."/>
            <person name="Watada M."/>
            <person name="Katoh T."/>
            <person name="Gotoh A."/>
            <person name="Gotoh Y."/>
            <person name="Taniguchi I."/>
            <person name="Nakamura K."/>
            <person name="Hayashi T."/>
            <person name="Katayama T."/>
            <person name="Uemura T."/>
            <person name="Hattori Y."/>
        </authorList>
    </citation>
    <scope>NUCLEOTIDE SEQUENCE [LARGE SCALE GENOMIC DNA]</scope>
    <source>
        <strain evidence="3 4">SB-73</strain>
    </source>
</reference>
<feature type="transmembrane region" description="Helical" evidence="2">
    <location>
        <begin position="6"/>
        <end position="24"/>
    </location>
</feature>
<protein>
    <submittedName>
        <fullName evidence="3">Uncharacterized protein</fullName>
    </submittedName>
</protein>
<dbReference type="EMBL" id="BTGC01000008">
    <property type="protein sequence ID" value="GMM52040.1"/>
    <property type="molecule type" value="Genomic_DNA"/>
</dbReference>
<keyword evidence="2" id="KW-0472">Membrane</keyword>
<keyword evidence="2" id="KW-0812">Transmembrane</keyword>
<evidence type="ECO:0000256" key="1">
    <source>
        <dbReference type="SAM" id="MobiDB-lite"/>
    </source>
</evidence>
<name>A0AAV5RKW5_STABA</name>
<organism evidence="3 4">
    <name type="scientific">Starmerella bacillaris</name>
    <name type="common">Yeast</name>
    <name type="synonym">Candida zemplinina</name>
    <dbReference type="NCBI Taxonomy" id="1247836"/>
    <lineage>
        <taxon>Eukaryota</taxon>
        <taxon>Fungi</taxon>
        <taxon>Dikarya</taxon>
        <taxon>Ascomycota</taxon>
        <taxon>Saccharomycotina</taxon>
        <taxon>Dipodascomycetes</taxon>
        <taxon>Dipodascales</taxon>
        <taxon>Trichomonascaceae</taxon>
        <taxon>Starmerella</taxon>
    </lineage>
</organism>
<keyword evidence="2" id="KW-1133">Transmembrane helix</keyword>
<feature type="compositionally biased region" description="Polar residues" evidence="1">
    <location>
        <begin position="31"/>
        <end position="80"/>
    </location>
</feature>
<evidence type="ECO:0000313" key="4">
    <source>
        <dbReference type="Proteomes" id="UP001362899"/>
    </source>
</evidence>
<keyword evidence="4" id="KW-1185">Reference proteome</keyword>